<dbReference type="EMBL" id="MQWD01000001">
    <property type="protein sequence ID" value="PAP78034.1"/>
    <property type="molecule type" value="Genomic_DNA"/>
</dbReference>
<dbReference type="OrthoDB" id="1493747at2"/>
<dbReference type="AlphaFoldDB" id="A0A271J4P9"/>
<dbReference type="Proteomes" id="UP000216339">
    <property type="component" value="Unassembled WGS sequence"/>
</dbReference>
<gene>
    <name evidence="3" type="ORF">BSZ37_17090</name>
</gene>
<feature type="transmembrane region" description="Helical" evidence="2">
    <location>
        <begin position="538"/>
        <end position="561"/>
    </location>
</feature>
<comment type="caution">
    <text evidence="3">The sequence shown here is derived from an EMBL/GenBank/DDBJ whole genome shotgun (WGS) entry which is preliminary data.</text>
</comment>
<feature type="compositionally biased region" description="Basic residues" evidence="1">
    <location>
        <begin position="117"/>
        <end position="126"/>
    </location>
</feature>
<evidence type="ECO:0000256" key="1">
    <source>
        <dbReference type="SAM" id="MobiDB-lite"/>
    </source>
</evidence>
<feature type="region of interest" description="Disordered" evidence="1">
    <location>
        <begin position="1"/>
        <end position="127"/>
    </location>
</feature>
<sequence>MSDNFIFPDDPDGFDSNGFDDEGPEAGGFQPPAYGTDSLRPKAVEGDESPGDGALGAELAEDGVFLGGGAYGDVPFDEGDLGGLPVEPSGDGADDGSLDVSFSETDERGSSGSGKGAAKKTAKKPRSKDGLVLGVHVTPKHVYGVLVRPSGDSYEPLRQFVRNRAESQYGQGPMTPDGVELEEATLEVGADDPSIQFGGSGEIDFSAEFAGMGVVTDAAFDSTATAGDVAQQVQPIIIELRDILEECASAGFARPALAFTVDAPDVAYGEISVPPEKKAKKAKKKTVKPDDTDGLKETAAAPVKRERLLELLPDFGTTVDRSRAQFLPMTPRDGLRRYLAVAPTGSEPVTESIEMLREQAAHRKAAVKTLEAEVPLLVGLVRLTSNPEPHENTAVVRVGAEDTIVLLLTGGQLHHYEPMQSVTAFDGPDTICSRVLLQQDVQGVGTVHNVIVVSEEREKELVQGFSAFYPEARVETLREGLARHGLVGPYGPLAPMLVGAAGAAVAGHRVKQKDGPFEDANLLPASLLKRKRTLDLSFAWHTLVVAMLLFLSVLYFSYLYVSQEGQIADAEERLAEFPPEAQLSVPQLEARIDSLRHRQATLSAALVAMDSLLIDTDRWTQTTLRTTRAAAQTGGVWIEEWTPSGIDVALSGYATTRGNVVGLAQRLSATIEEVTFQQLREYPVYQYRMRFTQPPELPQVTRVLREQAGEPPVLGPAPLDGLDASGAPSPAASAQAPSVPASSPASGAAL</sequence>
<protein>
    <submittedName>
        <fullName evidence="3">Uncharacterized protein</fullName>
    </submittedName>
</protein>
<proteinExistence type="predicted"/>
<dbReference type="RefSeq" id="WP_095511703.1">
    <property type="nucleotide sequence ID" value="NZ_MQWD01000001.1"/>
</dbReference>
<accession>A0A271J4P9</accession>
<keyword evidence="2" id="KW-0812">Transmembrane</keyword>
<feature type="compositionally biased region" description="Acidic residues" evidence="1">
    <location>
        <begin position="9"/>
        <end position="24"/>
    </location>
</feature>
<organism evidence="3 4">
    <name type="scientific">Rubrivirga marina</name>
    <dbReference type="NCBI Taxonomy" id="1196024"/>
    <lineage>
        <taxon>Bacteria</taxon>
        <taxon>Pseudomonadati</taxon>
        <taxon>Rhodothermota</taxon>
        <taxon>Rhodothermia</taxon>
        <taxon>Rhodothermales</taxon>
        <taxon>Rubricoccaceae</taxon>
        <taxon>Rubrivirga</taxon>
    </lineage>
</organism>
<keyword evidence="4" id="KW-1185">Reference proteome</keyword>
<feature type="compositionally biased region" description="Low complexity" evidence="1">
    <location>
        <begin position="724"/>
        <end position="750"/>
    </location>
</feature>
<keyword evidence="2" id="KW-1133">Transmembrane helix</keyword>
<evidence type="ECO:0000313" key="3">
    <source>
        <dbReference type="EMBL" id="PAP78034.1"/>
    </source>
</evidence>
<feature type="region of interest" description="Disordered" evidence="1">
    <location>
        <begin position="710"/>
        <end position="750"/>
    </location>
</feature>
<evidence type="ECO:0000256" key="2">
    <source>
        <dbReference type="SAM" id="Phobius"/>
    </source>
</evidence>
<name>A0A271J4P9_9BACT</name>
<keyword evidence="2" id="KW-0472">Membrane</keyword>
<reference evidence="3 4" key="1">
    <citation type="submission" date="2016-11" db="EMBL/GenBank/DDBJ databases">
        <title>Study of marine rhodopsin-containing bacteria.</title>
        <authorList>
            <person name="Yoshizawa S."/>
            <person name="Kumagai Y."/>
            <person name="Kogure K."/>
        </authorList>
    </citation>
    <scope>NUCLEOTIDE SEQUENCE [LARGE SCALE GENOMIC DNA]</scope>
    <source>
        <strain evidence="3 4">SAORIC-28</strain>
    </source>
</reference>
<evidence type="ECO:0000313" key="4">
    <source>
        <dbReference type="Proteomes" id="UP000216339"/>
    </source>
</evidence>